<dbReference type="Gene3D" id="2.170.130.30">
    <property type="match status" value="1"/>
</dbReference>
<sequence>MKKKITLIMLVVIICSGLIMISNKFQGTQLENLSTNNKEQSENLIIYDETEKKTILTAKVDLENKTVEEVTQEALKNQEMGYTMLGSGDTVYFTMINGIQERTKGPLSGWCYYINGNKPSISAGAYRLKAEDKVEWKFIKNGLKN</sequence>
<name>A0A6I6F5F8_9CLOT</name>
<evidence type="ECO:0000313" key="2">
    <source>
        <dbReference type="EMBL" id="QGU95717.1"/>
    </source>
</evidence>
<protein>
    <submittedName>
        <fullName evidence="2">DUF4430 domain-containing protein</fullName>
    </submittedName>
</protein>
<reference evidence="2 3" key="1">
    <citation type="submission" date="2019-12" db="EMBL/GenBank/DDBJ databases">
        <title>Genome sequenceing of Clostridium bovifaecis.</title>
        <authorList>
            <person name="Yao Y."/>
        </authorList>
    </citation>
    <scope>NUCLEOTIDE SEQUENCE [LARGE SCALE GENOMIC DNA]</scope>
    <source>
        <strain evidence="2 3">BXX</strain>
    </source>
</reference>
<feature type="domain" description="Transcobalamin-like C-terminal" evidence="1">
    <location>
        <begin position="65"/>
        <end position="139"/>
    </location>
</feature>
<keyword evidence="3" id="KW-1185">Reference proteome</keyword>
<gene>
    <name evidence="2" type="ORF">GOM49_12010</name>
</gene>
<organism evidence="2 3">
    <name type="scientific">Clostridium bovifaecis</name>
    <dbReference type="NCBI Taxonomy" id="2184719"/>
    <lineage>
        <taxon>Bacteria</taxon>
        <taxon>Bacillati</taxon>
        <taxon>Bacillota</taxon>
        <taxon>Clostridia</taxon>
        <taxon>Eubacteriales</taxon>
        <taxon>Clostridiaceae</taxon>
        <taxon>Clostridium</taxon>
    </lineage>
</organism>
<dbReference type="Proteomes" id="UP000422764">
    <property type="component" value="Chromosome"/>
</dbReference>
<dbReference type="AlphaFoldDB" id="A0A6I6F5F8"/>
<accession>A0A6I6F5F8</accession>
<dbReference type="InterPro" id="IPR027954">
    <property type="entry name" value="Transcobalamin-like_C"/>
</dbReference>
<dbReference type="Pfam" id="PF14478">
    <property type="entry name" value="DUF4430"/>
    <property type="match status" value="1"/>
</dbReference>
<evidence type="ECO:0000313" key="3">
    <source>
        <dbReference type="Proteomes" id="UP000422764"/>
    </source>
</evidence>
<dbReference type="EMBL" id="CP046522">
    <property type="protein sequence ID" value="QGU95717.1"/>
    <property type="molecule type" value="Genomic_DNA"/>
</dbReference>
<evidence type="ECO:0000259" key="1">
    <source>
        <dbReference type="Pfam" id="PF14478"/>
    </source>
</evidence>
<proteinExistence type="predicted"/>